<dbReference type="EMBL" id="MH908874">
    <property type="protein sequence ID" value="AYM52442.1"/>
    <property type="molecule type" value="Genomic_DNA"/>
</dbReference>
<evidence type="ECO:0000313" key="3">
    <source>
        <dbReference type="EMBL" id="AYM52442.1"/>
    </source>
</evidence>
<dbReference type="Gene3D" id="3.30.530.20">
    <property type="match status" value="1"/>
</dbReference>
<proteinExistence type="inferred from homology"/>
<feature type="domain" description="Activator of Hsp90 ATPase homologue 1/2-like C-terminal" evidence="2">
    <location>
        <begin position="16"/>
        <end position="145"/>
    </location>
</feature>
<dbReference type="InterPro" id="IPR013538">
    <property type="entry name" value="ASHA1/2-like_C"/>
</dbReference>
<evidence type="ECO:0000256" key="1">
    <source>
        <dbReference type="ARBA" id="ARBA00006817"/>
    </source>
</evidence>
<accession>A0A3Q8I1C9</accession>
<dbReference type="InterPro" id="IPR023393">
    <property type="entry name" value="START-like_dom_sf"/>
</dbReference>
<dbReference type="Pfam" id="PF08327">
    <property type="entry name" value="AHSA1"/>
    <property type="match status" value="1"/>
</dbReference>
<comment type="similarity">
    <text evidence="1">Belongs to the AHA1 family.</text>
</comment>
<protein>
    <recommendedName>
        <fullName evidence="2">Activator of Hsp90 ATPase homologue 1/2-like C-terminal domain-containing protein</fullName>
    </recommendedName>
</protein>
<dbReference type="AlphaFoldDB" id="A0A3Q8I1C9"/>
<reference evidence="3" key="1">
    <citation type="journal article" date="2018" name="J. Ind. Microbiol. Biotechnol.">
        <title>Genome mining reveals uncommon alkylpyrones as type III PKS products from myxobacteria.</title>
        <authorList>
            <person name="Hug J.J."/>
            <person name="Panter F."/>
            <person name="Krug D."/>
            <person name="Muller R."/>
        </authorList>
    </citation>
    <scope>NUCLEOTIDE SEQUENCE</scope>
    <source>
        <strain evidence="3">MCy8332</strain>
    </source>
</reference>
<dbReference type="CDD" id="cd07814">
    <property type="entry name" value="SRPBCC_CalC_Aha1-like"/>
    <property type="match status" value="1"/>
</dbReference>
<name>A0A3Q8I1C9_9BACT</name>
<evidence type="ECO:0000259" key="2">
    <source>
        <dbReference type="Pfam" id="PF08327"/>
    </source>
</evidence>
<sequence>MSDDRPVKLTITHRFKASAERVFDAWLDPQKARHWFFVSKPDVPLVRAEVDARVGGRFCFSDLRDGVEVEHVGEYLELDRPRRLVFTLSLPSFSKDSDLVTVDIVPQGTGCELTLTAEMGQAWAEWKDRTAKGWATLMAELGALLDRTAEQG</sequence>
<dbReference type="SUPFAM" id="SSF55961">
    <property type="entry name" value="Bet v1-like"/>
    <property type="match status" value="1"/>
</dbReference>
<organism evidence="3">
    <name type="scientific">Corallococcus sp</name>
    <dbReference type="NCBI Taxonomy" id="1898750"/>
    <lineage>
        <taxon>Bacteria</taxon>
        <taxon>Pseudomonadati</taxon>
        <taxon>Myxococcota</taxon>
        <taxon>Myxococcia</taxon>
        <taxon>Myxococcales</taxon>
        <taxon>Cystobacterineae</taxon>
        <taxon>Myxococcaceae</taxon>
        <taxon>Corallococcus</taxon>
    </lineage>
</organism>